<dbReference type="PANTHER" id="PTHR33129:SF1">
    <property type="entry name" value="ATP-BINDING PROTEIN"/>
    <property type="match status" value="1"/>
</dbReference>
<feature type="compositionally biased region" description="Acidic residues" evidence="1">
    <location>
        <begin position="69"/>
        <end position="81"/>
    </location>
</feature>
<evidence type="ECO:0000313" key="2">
    <source>
        <dbReference type="EMBL" id="KAJ7204811.1"/>
    </source>
</evidence>
<gene>
    <name evidence="2" type="ORF">GGX14DRAFT_459840</name>
</gene>
<sequence>MAATLPQFTWDHLYEPLHVTLWPAGRGPVEEDAAPGEPLTLRDLIKTLTPDDGWLTPNKKSESNTMDVDGSDGENESEGEVLNDDEDVDIRYINLEAHPALVIDDLGEEIDQYKTKATFVVRREYEVFMEHAMSRVSDPPDDSFRARFFVTGQPGIGKSFGCYYFLFRLLALGQPVFFVNSLTTVYYFSSDGIQLTEQKLISSPALVEALRGSWVLIDMDDKTEWQPSKIFKRARCVVWTSPPRELRMKEFIKRFGAETWYMKAWSPKEIAAMTERMVIDPAKVLKRLSTGGPVARSLWGALPVPSPQTIDTTIRNALSGNIFAFMPNRVFLIQPLVVIDEESGRAYLQRTDYSAEFISTYIANRTSDLAQDYLERLQGQLASALNSSTTRSVAGKLFEGIIYRALTRGMQLPAGFGRGSVAGTLELVGKAESFVCEAGTTDIAEKRPLYLRPESLNFAAVDAILVTNEKLGLIQASMGQSHRRDFGMMLRIMSRLPRGAQVGVSGLRDVIYCLVGIVPERVQTLVAEASGTLAGQIAHTRLSTFRVVGY</sequence>
<evidence type="ECO:0000256" key="1">
    <source>
        <dbReference type="SAM" id="MobiDB-lite"/>
    </source>
</evidence>
<dbReference type="AlphaFoldDB" id="A0AAD6V7Q4"/>
<protein>
    <submittedName>
        <fullName evidence="2">Uncharacterized protein</fullName>
    </submittedName>
</protein>
<feature type="region of interest" description="Disordered" evidence="1">
    <location>
        <begin position="52"/>
        <end position="81"/>
    </location>
</feature>
<proteinExistence type="predicted"/>
<accession>A0AAD6V7Q4</accession>
<comment type="caution">
    <text evidence="2">The sequence shown here is derived from an EMBL/GenBank/DDBJ whole genome shotgun (WGS) entry which is preliminary data.</text>
</comment>
<organism evidence="2 3">
    <name type="scientific">Mycena pura</name>
    <dbReference type="NCBI Taxonomy" id="153505"/>
    <lineage>
        <taxon>Eukaryota</taxon>
        <taxon>Fungi</taxon>
        <taxon>Dikarya</taxon>
        <taxon>Basidiomycota</taxon>
        <taxon>Agaricomycotina</taxon>
        <taxon>Agaricomycetes</taxon>
        <taxon>Agaricomycetidae</taxon>
        <taxon>Agaricales</taxon>
        <taxon>Marasmiineae</taxon>
        <taxon>Mycenaceae</taxon>
        <taxon>Mycena</taxon>
    </lineage>
</organism>
<dbReference type="Proteomes" id="UP001219525">
    <property type="component" value="Unassembled WGS sequence"/>
</dbReference>
<dbReference type="PANTHER" id="PTHR33129">
    <property type="entry name" value="PROTEIN KINASE DOMAIN-CONTAINING PROTEIN-RELATED"/>
    <property type="match status" value="1"/>
</dbReference>
<dbReference type="EMBL" id="JARJCW010000046">
    <property type="protein sequence ID" value="KAJ7204811.1"/>
    <property type="molecule type" value="Genomic_DNA"/>
</dbReference>
<keyword evidence="3" id="KW-1185">Reference proteome</keyword>
<name>A0AAD6V7Q4_9AGAR</name>
<evidence type="ECO:0000313" key="3">
    <source>
        <dbReference type="Proteomes" id="UP001219525"/>
    </source>
</evidence>
<dbReference type="InterPro" id="IPR052980">
    <property type="entry name" value="Crinkler_effector"/>
</dbReference>
<reference evidence="2" key="1">
    <citation type="submission" date="2023-03" db="EMBL/GenBank/DDBJ databases">
        <title>Massive genome expansion in bonnet fungi (Mycena s.s.) driven by repeated elements and novel gene families across ecological guilds.</title>
        <authorList>
            <consortium name="Lawrence Berkeley National Laboratory"/>
            <person name="Harder C.B."/>
            <person name="Miyauchi S."/>
            <person name="Viragh M."/>
            <person name="Kuo A."/>
            <person name="Thoen E."/>
            <person name="Andreopoulos B."/>
            <person name="Lu D."/>
            <person name="Skrede I."/>
            <person name="Drula E."/>
            <person name="Henrissat B."/>
            <person name="Morin E."/>
            <person name="Kohler A."/>
            <person name="Barry K."/>
            <person name="LaButti K."/>
            <person name="Morin E."/>
            <person name="Salamov A."/>
            <person name="Lipzen A."/>
            <person name="Mereny Z."/>
            <person name="Hegedus B."/>
            <person name="Baldrian P."/>
            <person name="Stursova M."/>
            <person name="Weitz H."/>
            <person name="Taylor A."/>
            <person name="Grigoriev I.V."/>
            <person name="Nagy L.G."/>
            <person name="Martin F."/>
            <person name="Kauserud H."/>
        </authorList>
    </citation>
    <scope>NUCLEOTIDE SEQUENCE</scope>
    <source>
        <strain evidence="2">9144</strain>
    </source>
</reference>
<feature type="non-terminal residue" evidence="2">
    <location>
        <position position="550"/>
    </location>
</feature>